<organism evidence="3 4">
    <name type="scientific">Trichoderma cornu-damae</name>
    <dbReference type="NCBI Taxonomy" id="654480"/>
    <lineage>
        <taxon>Eukaryota</taxon>
        <taxon>Fungi</taxon>
        <taxon>Dikarya</taxon>
        <taxon>Ascomycota</taxon>
        <taxon>Pezizomycotina</taxon>
        <taxon>Sordariomycetes</taxon>
        <taxon>Hypocreomycetidae</taxon>
        <taxon>Hypocreales</taxon>
        <taxon>Hypocreaceae</taxon>
        <taxon>Trichoderma</taxon>
    </lineage>
</organism>
<dbReference type="SUPFAM" id="SSF52540">
    <property type="entry name" value="P-loop containing nucleoside triphosphate hydrolases"/>
    <property type="match status" value="1"/>
</dbReference>
<evidence type="ECO:0000313" key="3">
    <source>
        <dbReference type="EMBL" id="KAH6606169.1"/>
    </source>
</evidence>
<feature type="region of interest" description="Disordered" evidence="1">
    <location>
        <begin position="596"/>
        <end position="619"/>
    </location>
</feature>
<dbReference type="SUPFAM" id="SSF90002">
    <property type="entry name" value="Hypothetical protein YjiA, C-terminal domain"/>
    <property type="match status" value="1"/>
</dbReference>
<dbReference type="Pfam" id="PF07683">
    <property type="entry name" value="CobW_C"/>
    <property type="match status" value="1"/>
</dbReference>
<gene>
    <name evidence="3" type="ORF">Trco_005322</name>
</gene>
<dbReference type="SMART" id="SM00833">
    <property type="entry name" value="CobW_C"/>
    <property type="match status" value="1"/>
</dbReference>
<dbReference type="EMBL" id="JAIWOZ010000004">
    <property type="protein sequence ID" value="KAH6606169.1"/>
    <property type="molecule type" value="Genomic_DNA"/>
</dbReference>
<dbReference type="InterPro" id="IPR051927">
    <property type="entry name" value="Zn_Chap_cDPG_Synth"/>
</dbReference>
<dbReference type="AlphaFoldDB" id="A0A9P8TV41"/>
<dbReference type="Pfam" id="PF02492">
    <property type="entry name" value="cobW"/>
    <property type="match status" value="2"/>
</dbReference>
<dbReference type="OrthoDB" id="272672at2759"/>
<feature type="region of interest" description="Disordered" evidence="1">
    <location>
        <begin position="369"/>
        <end position="459"/>
    </location>
</feature>
<evidence type="ECO:0000313" key="4">
    <source>
        <dbReference type="Proteomes" id="UP000827724"/>
    </source>
</evidence>
<dbReference type="InterPro" id="IPR003495">
    <property type="entry name" value="CobW/HypB/UreG_nucleotide-bd"/>
</dbReference>
<evidence type="ECO:0000256" key="1">
    <source>
        <dbReference type="SAM" id="MobiDB-lite"/>
    </source>
</evidence>
<keyword evidence="4" id="KW-1185">Reference proteome</keyword>
<feature type="compositionally biased region" description="Acidic residues" evidence="1">
    <location>
        <begin position="370"/>
        <end position="388"/>
    </location>
</feature>
<sequence>MGLRRTSRAKGTTAKGGAKKEKEVLVPSRPVPVTLLSGFLGSGKTTLLQHILRSDHGLRIAVVVNDIGACVQGCRLMMEGNTDICARINVDASLIEKTHRLTRTDEKVIALQNGCICCTLRGDLLEELVRLSQLQEFDYIIIESSGISEPEQVAETFDSRLADQMSLMTEDEGTAGLDEDMVKVLNQLKQAGGLDKFARLDTTVTVIDAFTMLNDFDTVDLLSCRREDVTPEDERTVSDLMVDQIEFADVIILNKIDMIDDGIKARVLSLVKKLNRRAKILECKYGRVDVKELVNTALFNLEVAQSGYGWLQDLHAMTVREVNGRNVVTPKPETEEYNVQSFIYTRHRPFHPRRLFALLYDKFILQMEHPDDDDDDGDDDGDDEEGEQREERGSDTEDADMVDFDDVASIGSSSGDTAGAHAASSPPHPPSTPETAPSVRRDGKGTNGTDIDSLITPPNETILANKRAHPTLARLFRSKGEFLLATRPHRAGEWSQAGAMLTVTGGRPWFCTLAPEEYTTGSADVDALVKHDVAKGGEWGDRRQEIVFIGEGLDHEALEEMLDACLLTDGEYEGWKGVMRKDGLEEEERREALEELFEDGFPDWSGDGGEDEGHEGHDH</sequence>
<dbReference type="InterPro" id="IPR011629">
    <property type="entry name" value="CobW-like_C"/>
</dbReference>
<comment type="caution">
    <text evidence="3">The sequence shown here is derived from an EMBL/GenBank/DDBJ whole genome shotgun (WGS) entry which is preliminary data.</text>
</comment>
<name>A0A9P8TV41_9HYPO</name>
<protein>
    <submittedName>
        <fullName evidence="3">Family inorganic phosphate transporter</fullName>
    </submittedName>
</protein>
<dbReference type="Gene3D" id="3.40.50.300">
    <property type="entry name" value="P-loop containing nucleotide triphosphate hydrolases"/>
    <property type="match status" value="1"/>
</dbReference>
<feature type="region of interest" description="Disordered" evidence="1">
    <location>
        <begin position="1"/>
        <end position="22"/>
    </location>
</feature>
<dbReference type="PANTHER" id="PTHR43603">
    <property type="entry name" value="COBW DOMAIN-CONTAINING PROTEIN DDB_G0274527"/>
    <property type="match status" value="1"/>
</dbReference>
<dbReference type="InterPro" id="IPR027417">
    <property type="entry name" value="P-loop_NTPase"/>
</dbReference>
<accession>A0A9P8TV41</accession>
<proteinExistence type="predicted"/>
<dbReference type="PANTHER" id="PTHR43603:SF1">
    <property type="entry name" value="ZINC-REGULATED GTPASE METALLOPROTEIN ACTIVATOR 1"/>
    <property type="match status" value="1"/>
</dbReference>
<reference evidence="3" key="1">
    <citation type="submission" date="2021-08" db="EMBL/GenBank/DDBJ databases">
        <title>Chromosome-Level Trichoderma cornu-damae using Hi-C Data.</title>
        <authorList>
            <person name="Kim C.S."/>
        </authorList>
    </citation>
    <scope>NUCLEOTIDE SEQUENCE</scope>
    <source>
        <strain evidence="3">KA19-0412C</strain>
    </source>
</reference>
<dbReference type="CDD" id="cd03112">
    <property type="entry name" value="CobW-like"/>
    <property type="match status" value="1"/>
</dbReference>
<evidence type="ECO:0000259" key="2">
    <source>
        <dbReference type="SMART" id="SM00833"/>
    </source>
</evidence>
<feature type="compositionally biased region" description="Acidic residues" evidence="1">
    <location>
        <begin position="396"/>
        <end position="406"/>
    </location>
</feature>
<dbReference type="Proteomes" id="UP000827724">
    <property type="component" value="Unassembled WGS sequence"/>
</dbReference>
<feature type="domain" description="CobW C-terminal" evidence="2">
    <location>
        <begin position="339"/>
        <end position="566"/>
    </location>
</feature>